<accession>A0A2N5EFH9</accession>
<keyword evidence="1" id="KW-0732">Signal</keyword>
<organism evidence="3 4">
    <name type="scientific">Chimaeribacter californicus</name>
    <dbReference type="NCBI Taxonomy" id="2060067"/>
    <lineage>
        <taxon>Bacteria</taxon>
        <taxon>Pseudomonadati</taxon>
        <taxon>Pseudomonadota</taxon>
        <taxon>Gammaproteobacteria</taxon>
        <taxon>Enterobacterales</taxon>
        <taxon>Yersiniaceae</taxon>
        <taxon>Chimaeribacter</taxon>
    </lineage>
</organism>
<proteinExistence type="predicted"/>
<protein>
    <submittedName>
        <fullName evidence="3">Lipoprotein</fullName>
    </submittedName>
</protein>
<dbReference type="AlphaFoldDB" id="A0A2N5EFH9"/>
<sequence>MKNNMIAAVLPLALLLSACTTPVEPAFQPQENGSHAAACVEGGPDEVAQKFYDLRIQQRSNGIPSSSALAAYRPYLSNALYGALRDAGQGKRVDVAATPNENTGFSDGDIFSSLFDGPTNAAVATASTIPNRDARNIPLRVNLVNQKPGSDTATQWQDEILMIREGQCWAVDDIRYLGPWEFASSGTLRQVLENR</sequence>
<keyword evidence="3" id="KW-0449">Lipoprotein</keyword>
<dbReference type="OrthoDB" id="6076941at2"/>
<reference evidence="3 4" key="1">
    <citation type="submission" date="2017-12" db="EMBL/GenBank/DDBJ databases">
        <title>Characterization of six clinical isolates of Enterochimera gen. nov., a novel genus of the Yersiniaciae family and the three species Enterochimera arupensis sp. nov., Enterochimera coloradensis sp. nov, and Enterochimera californica sp. nov.</title>
        <authorList>
            <person name="Rossi A."/>
            <person name="Fisher M."/>
        </authorList>
    </citation>
    <scope>NUCLEOTIDE SEQUENCE [LARGE SCALE GENOMIC DNA]</scope>
    <source>
        <strain evidence="4">2015-Iso6</strain>
    </source>
</reference>
<dbReference type="PROSITE" id="PS51257">
    <property type="entry name" value="PROKAR_LIPOPROTEIN"/>
    <property type="match status" value="1"/>
</dbReference>
<evidence type="ECO:0000313" key="3">
    <source>
        <dbReference type="EMBL" id="PLR41298.1"/>
    </source>
</evidence>
<dbReference type="Pfam" id="PF12883">
    <property type="entry name" value="DUF3828"/>
    <property type="match status" value="1"/>
</dbReference>
<dbReference type="RefSeq" id="WP_101814169.1">
    <property type="nucleotide sequence ID" value="NZ_PJZF01000001.1"/>
</dbReference>
<dbReference type="Proteomes" id="UP000234240">
    <property type="component" value="Unassembled WGS sequence"/>
</dbReference>
<keyword evidence="4" id="KW-1185">Reference proteome</keyword>
<dbReference type="NCBIfam" id="NF007824">
    <property type="entry name" value="PRK10533.1"/>
    <property type="match status" value="1"/>
</dbReference>
<gene>
    <name evidence="3" type="ORF">CYR55_00160</name>
</gene>
<name>A0A2N5EFH9_9GAMM</name>
<feature type="chain" id="PRO_5014943977" evidence="1">
    <location>
        <begin position="26"/>
        <end position="195"/>
    </location>
</feature>
<dbReference type="EMBL" id="PJZF01000001">
    <property type="protein sequence ID" value="PLR41298.1"/>
    <property type="molecule type" value="Genomic_DNA"/>
</dbReference>
<dbReference type="InterPro" id="IPR024289">
    <property type="entry name" value="DUF3828"/>
</dbReference>
<evidence type="ECO:0000256" key="1">
    <source>
        <dbReference type="SAM" id="SignalP"/>
    </source>
</evidence>
<comment type="caution">
    <text evidence="3">The sequence shown here is derived from an EMBL/GenBank/DDBJ whole genome shotgun (WGS) entry which is preliminary data.</text>
</comment>
<feature type="signal peptide" evidence="1">
    <location>
        <begin position="1"/>
        <end position="25"/>
    </location>
</feature>
<evidence type="ECO:0000313" key="4">
    <source>
        <dbReference type="Proteomes" id="UP000234240"/>
    </source>
</evidence>
<feature type="domain" description="DUF3828" evidence="2">
    <location>
        <begin position="44"/>
        <end position="177"/>
    </location>
</feature>
<evidence type="ECO:0000259" key="2">
    <source>
        <dbReference type="Pfam" id="PF12883"/>
    </source>
</evidence>